<dbReference type="PROSITE" id="PS51649">
    <property type="entry name" value="NPH3"/>
    <property type="match status" value="1"/>
</dbReference>
<feature type="domain" description="NPH3" evidence="4">
    <location>
        <begin position="201"/>
        <end position="314"/>
    </location>
</feature>
<evidence type="ECO:0000313" key="6">
    <source>
        <dbReference type="Proteomes" id="UP001457282"/>
    </source>
</evidence>
<dbReference type="InterPro" id="IPR027356">
    <property type="entry name" value="NPH3_dom"/>
</dbReference>
<dbReference type="InterPro" id="IPR011333">
    <property type="entry name" value="SKP1/BTB/POZ_sf"/>
</dbReference>
<evidence type="ECO:0000256" key="2">
    <source>
        <dbReference type="ARBA" id="ARBA00022786"/>
    </source>
</evidence>
<dbReference type="Proteomes" id="UP001457282">
    <property type="component" value="Unassembled WGS sequence"/>
</dbReference>
<comment type="similarity">
    <text evidence="3">Belongs to the NPH3 family.</text>
</comment>
<gene>
    <name evidence="5" type="ORF">M0R45_012710</name>
</gene>
<sequence length="314" mass="35382">MKYMKIGTKPDTFHTEQATRTVISDVPSDLLIQINNISYLLHKLQFPLVPKCGLLQRLCCDSGDLEKVSIELHDIPGGEESFELCAKFCYGIKINLSAYNFVPAFCAAKFLGMTESVDKGNFVPKLEAFLNSCILEGWKDSIVTLETTVKLPDWSENLGIIRKCIDSIVEKILTPPPKVTWSYTYTRPGYSKKHHHSVPKDWWTEDISDLDIDLFRCIITAVRSTYMLPPQLIGEALHVYACRWLPDTTNIRAPPPDQSSDDETLLMEKNRRIVDTIASMIPGDKGSVSVGFLLRLLIIANYLGGVSPRQRQNS</sequence>
<evidence type="ECO:0000313" key="5">
    <source>
        <dbReference type="EMBL" id="KAK9935835.1"/>
    </source>
</evidence>
<comment type="caution">
    <text evidence="5">The sequence shown here is derived from an EMBL/GenBank/DDBJ whole genome shotgun (WGS) entry which is preliminary data.</text>
</comment>
<dbReference type="PANTHER" id="PTHR32370">
    <property type="entry name" value="OS12G0117600 PROTEIN"/>
    <property type="match status" value="1"/>
</dbReference>
<proteinExistence type="inferred from homology"/>
<dbReference type="AlphaFoldDB" id="A0AAW1XJ65"/>
<accession>A0AAW1XJ65</accession>
<keyword evidence="2" id="KW-0833">Ubl conjugation pathway</keyword>
<keyword evidence="6" id="KW-1185">Reference proteome</keyword>
<dbReference type="InterPro" id="IPR043454">
    <property type="entry name" value="NPH3/RPT2-like"/>
</dbReference>
<evidence type="ECO:0000256" key="3">
    <source>
        <dbReference type="PROSITE-ProRule" id="PRU00982"/>
    </source>
</evidence>
<dbReference type="EMBL" id="JBEDUW010000003">
    <property type="protein sequence ID" value="KAK9935835.1"/>
    <property type="molecule type" value="Genomic_DNA"/>
</dbReference>
<dbReference type="Pfam" id="PF03000">
    <property type="entry name" value="NPH3"/>
    <property type="match status" value="1"/>
</dbReference>
<protein>
    <recommendedName>
        <fullName evidence="4">NPH3 domain-containing protein</fullName>
    </recommendedName>
</protein>
<evidence type="ECO:0000256" key="1">
    <source>
        <dbReference type="ARBA" id="ARBA00004906"/>
    </source>
</evidence>
<reference evidence="5 6" key="1">
    <citation type="journal article" date="2023" name="G3 (Bethesda)">
        <title>A chromosome-length genome assembly and annotation of blackberry (Rubus argutus, cv. 'Hillquist').</title>
        <authorList>
            <person name="Bruna T."/>
            <person name="Aryal R."/>
            <person name="Dudchenko O."/>
            <person name="Sargent D.J."/>
            <person name="Mead D."/>
            <person name="Buti M."/>
            <person name="Cavallini A."/>
            <person name="Hytonen T."/>
            <person name="Andres J."/>
            <person name="Pham M."/>
            <person name="Weisz D."/>
            <person name="Mascagni F."/>
            <person name="Usai G."/>
            <person name="Natali L."/>
            <person name="Bassil N."/>
            <person name="Fernandez G.E."/>
            <person name="Lomsadze A."/>
            <person name="Armour M."/>
            <person name="Olukolu B."/>
            <person name="Poorten T."/>
            <person name="Britton C."/>
            <person name="Davik J."/>
            <person name="Ashrafi H."/>
            <person name="Aiden E.L."/>
            <person name="Borodovsky M."/>
            <person name="Worthington M."/>
        </authorList>
    </citation>
    <scope>NUCLEOTIDE SEQUENCE [LARGE SCALE GENOMIC DNA]</scope>
    <source>
        <strain evidence="5">PI 553951</strain>
    </source>
</reference>
<name>A0AAW1XJ65_RUBAR</name>
<dbReference type="SUPFAM" id="SSF54695">
    <property type="entry name" value="POZ domain"/>
    <property type="match status" value="1"/>
</dbReference>
<evidence type="ECO:0000259" key="4">
    <source>
        <dbReference type="PROSITE" id="PS51649"/>
    </source>
</evidence>
<organism evidence="5 6">
    <name type="scientific">Rubus argutus</name>
    <name type="common">Southern blackberry</name>
    <dbReference type="NCBI Taxonomy" id="59490"/>
    <lineage>
        <taxon>Eukaryota</taxon>
        <taxon>Viridiplantae</taxon>
        <taxon>Streptophyta</taxon>
        <taxon>Embryophyta</taxon>
        <taxon>Tracheophyta</taxon>
        <taxon>Spermatophyta</taxon>
        <taxon>Magnoliopsida</taxon>
        <taxon>eudicotyledons</taxon>
        <taxon>Gunneridae</taxon>
        <taxon>Pentapetalae</taxon>
        <taxon>rosids</taxon>
        <taxon>fabids</taxon>
        <taxon>Rosales</taxon>
        <taxon>Rosaceae</taxon>
        <taxon>Rosoideae</taxon>
        <taxon>Rosoideae incertae sedis</taxon>
        <taxon>Rubus</taxon>
    </lineage>
</organism>
<comment type="pathway">
    <text evidence="1">Protein modification; protein ubiquitination.</text>
</comment>